<keyword evidence="2 6" id="KW-0808">Transferase</keyword>
<dbReference type="GO" id="GO:0003841">
    <property type="term" value="F:1-acylglycerol-3-phosphate O-acyltransferase activity"/>
    <property type="evidence" value="ECO:0007669"/>
    <property type="project" value="UniProtKB-EC"/>
</dbReference>
<dbReference type="SUPFAM" id="SSF69593">
    <property type="entry name" value="Glycerol-3-phosphate (1)-acyltransferase"/>
    <property type="match status" value="1"/>
</dbReference>
<dbReference type="EC" id="2.3.1.51" evidence="6"/>
<evidence type="ECO:0000313" key="6">
    <source>
        <dbReference type="EMBL" id="MBB4152583.1"/>
    </source>
</evidence>
<keyword evidence="3 6" id="KW-0012">Acyltransferase</keyword>
<accession>A0A840EZY7</accession>
<comment type="caution">
    <text evidence="6">The sequence shown here is derived from an EMBL/GenBank/DDBJ whole genome shotgun (WGS) entry which is preliminary data.</text>
</comment>
<keyword evidence="4" id="KW-0812">Transmembrane</keyword>
<feature type="transmembrane region" description="Helical" evidence="4">
    <location>
        <begin position="12"/>
        <end position="31"/>
    </location>
</feature>
<dbReference type="InterPro" id="IPR002123">
    <property type="entry name" value="Plipid/glycerol_acylTrfase"/>
</dbReference>
<dbReference type="EMBL" id="JACIEV010000001">
    <property type="protein sequence ID" value="MBB4152583.1"/>
    <property type="molecule type" value="Genomic_DNA"/>
</dbReference>
<dbReference type="GO" id="GO:0006654">
    <property type="term" value="P:phosphatidic acid biosynthetic process"/>
    <property type="evidence" value="ECO:0007669"/>
    <property type="project" value="TreeGrafter"/>
</dbReference>
<proteinExistence type="predicted"/>
<evidence type="ECO:0000256" key="1">
    <source>
        <dbReference type="ARBA" id="ARBA00005189"/>
    </source>
</evidence>
<dbReference type="RefSeq" id="WP_343050764.1">
    <property type="nucleotide sequence ID" value="NZ_JACIEV010000001.1"/>
</dbReference>
<dbReference type="AlphaFoldDB" id="A0A840EZY7"/>
<dbReference type="Proteomes" id="UP000529795">
    <property type="component" value="Unassembled WGS sequence"/>
</dbReference>
<organism evidence="6 7">
    <name type="scientific">Sphingomonas jinjuensis</name>
    <dbReference type="NCBI Taxonomy" id="535907"/>
    <lineage>
        <taxon>Bacteria</taxon>
        <taxon>Pseudomonadati</taxon>
        <taxon>Pseudomonadota</taxon>
        <taxon>Alphaproteobacteria</taxon>
        <taxon>Sphingomonadales</taxon>
        <taxon>Sphingomonadaceae</taxon>
        <taxon>Sphingomonas</taxon>
    </lineage>
</organism>
<evidence type="ECO:0000256" key="3">
    <source>
        <dbReference type="ARBA" id="ARBA00023315"/>
    </source>
</evidence>
<evidence type="ECO:0000313" key="7">
    <source>
        <dbReference type="Proteomes" id="UP000529795"/>
    </source>
</evidence>
<dbReference type="CDD" id="cd07989">
    <property type="entry name" value="LPLAT_AGPAT-like"/>
    <property type="match status" value="1"/>
</dbReference>
<evidence type="ECO:0000256" key="2">
    <source>
        <dbReference type="ARBA" id="ARBA00022679"/>
    </source>
</evidence>
<dbReference type="PANTHER" id="PTHR10434:SF40">
    <property type="entry name" value="1-ACYL-SN-GLYCEROL-3-PHOSPHATE ACYLTRANSFERASE"/>
    <property type="match status" value="1"/>
</dbReference>
<evidence type="ECO:0000256" key="4">
    <source>
        <dbReference type="SAM" id="Phobius"/>
    </source>
</evidence>
<protein>
    <submittedName>
        <fullName evidence="6">1-acyl-sn-glycerol-3-phosphate acyltransferase</fullName>
        <ecNumber evidence="6">2.3.1.51</ecNumber>
    </submittedName>
</protein>
<keyword evidence="4" id="KW-1133">Transmembrane helix</keyword>
<keyword evidence="4" id="KW-0472">Membrane</keyword>
<sequence>MIAWLRTAAFSLVFYGLSVPIVLFAPVAAVFGQPTLIRYVRIWVLTQRWSAATFLGIRWRREGAKPDQPVLYVAKHQSMFDAVQAPVLLDAPVIVLKRELARIPVWGWTVQRYGAIVVDRDASAKALRQMVREGKAARAAGRSILIFPEGTRVRPGEQPPLRSGFAGLYRALGMAAVPVANDSGRLWPKTGAKRPGMVTFLFGEPIPPGLSRDEVEARAHRGINALDR</sequence>
<name>A0A840EZY7_9SPHN</name>
<gene>
    <name evidence="6" type="ORF">GGQ80_000459</name>
</gene>
<evidence type="ECO:0000259" key="5">
    <source>
        <dbReference type="SMART" id="SM00563"/>
    </source>
</evidence>
<feature type="domain" description="Phospholipid/glycerol acyltransferase" evidence="5">
    <location>
        <begin position="70"/>
        <end position="184"/>
    </location>
</feature>
<keyword evidence="7" id="KW-1185">Reference proteome</keyword>
<reference evidence="6 7" key="1">
    <citation type="submission" date="2020-08" db="EMBL/GenBank/DDBJ databases">
        <title>Genomic Encyclopedia of Type Strains, Phase IV (KMG-IV): sequencing the most valuable type-strain genomes for metagenomic binning, comparative biology and taxonomic classification.</title>
        <authorList>
            <person name="Goeker M."/>
        </authorList>
    </citation>
    <scope>NUCLEOTIDE SEQUENCE [LARGE SCALE GENOMIC DNA]</scope>
    <source>
        <strain evidence="6 7">YC6723</strain>
    </source>
</reference>
<dbReference type="SMART" id="SM00563">
    <property type="entry name" value="PlsC"/>
    <property type="match status" value="1"/>
</dbReference>
<dbReference type="PANTHER" id="PTHR10434">
    <property type="entry name" value="1-ACYL-SN-GLYCEROL-3-PHOSPHATE ACYLTRANSFERASE"/>
    <property type="match status" value="1"/>
</dbReference>
<dbReference type="Pfam" id="PF01553">
    <property type="entry name" value="Acyltransferase"/>
    <property type="match status" value="1"/>
</dbReference>
<comment type="pathway">
    <text evidence="1">Lipid metabolism.</text>
</comment>